<proteinExistence type="predicted"/>
<accession>A0AAV9WGF2</accession>
<keyword evidence="3" id="KW-1185">Reference proteome</keyword>
<gene>
    <name evidence="2" type="ORF">TWF481_006354</name>
</gene>
<organism evidence="2 3">
    <name type="scientific">Arthrobotrys musiformis</name>
    <dbReference type="NCBI Taxonomy" id="47236"/>
    <lineage>
        <taxon>Eukaryota</taxon>
        <taxon>Fungi</taxon>
        <taxon>Dikarya</taxon>
        <taxon>Ascomycota</taxon>
        <taxon>Pezizomycotina</taxon>
        <taxon>Orbiliomycetes</taxon>
        <taxon>Orbiliales</taxon>
        <taxon>Orbiliaceae</taxon>
        <taxon>Arthrobotrys</taxon>
    </lineage>
</organism>
<evidence type="ECO:0000313" key="3">
    <source>
        <dbReference type="Proteomes" id="UP001370758"/>
    </source>
</evidence>
<dbReference type="Proteomes" id="UP001370758">
    <property type="component" value="Unassembled WGS sequence"/>
</dbReference>
<evidence type="ECO:0000256" key="1">
    <source>
        <dbReference type="SAM" id="MobiDB-lite"/>
    </source>
</evidence>
<feature type="region of interest" description="Disordered" evidence="1">
    <location>
        <begin position="47"/>
        <end position="69"/>
    </location>
</feature>
<sequence>MSEGDPTGFPIMVASIPLNICPLWCGIHIQNDRFCDDCEARIQEEFRKEKEEEKRMKDRDGPGGGSSEERVGSWWYKLLQRLAYQQILSMNVEELWS</sequence>
<name>A0AAV9WGF2_9PEZI</name>
<reference evidence="2 3" key="1">
    <citation type="submission" date="2023-08" db="EMBL/GenBank/DDBJ databases">
        <authorList>
            <person name="Palmer J.M."/>
        </authorList>
    </citation>
    <scope>NUCLEOTIDE SEQUENCE [LARGE SCALE GENOMIC DNA]</scope>
    <source>
        <strain evidence="2 3">TWF481</strain>
    </source>
</reference>
<dbReference type="AlphaFoldDB" id="A0AAV9WGF2"/>
<protein>
    <submittedName>
        <fullName evidence="2">Uncharacterized protein</fullName>
    </submittedName>
</protein>
<comment type="caution">
    <text evidence="2">The sequence shown here is derived from an EMBL/GenBank/DDBJ whole genome shotgun (WGS) entry which is preliminary data.</text>
</comment>
<dbReference type="EMBL" id="JAVHJL010000003">
    <property type="protein sequence ID" value="KAK6507934.1"/>
    <property type="molecule type" value="Genomic_DNA"/>
</dbReference>
<evidence type="ECO:0000313" key="2">
    <source>
        <dbReference type="EMBL" id="KAK6507934.1"/>
    </source>
</evidence>